<comment type="caution">
    <text evidence="2">Lacks conserved residue(s) required for the propagation of feature annotation.</text>
</comment>
<evidence type="ECO:0000313" key="4">
    <source>
        <dbReference type="EMBL" id="GBL93770.1"/>
    </source>
</evidence>
<evidence type="ECO:0008006" key="6">
    <source>
        <dbReference type="Google" id="ProtNLM"/>
    </source>
</evidence>
<organism evidence="4 5">
    <name type="scientific">Araneus ventricosus</name>
    <name type="common">Orbweaver spider</name>
    <name type="synonym">Epeira ventricosa</name>
    <dbReference type="NCBI Taxonomy" id="182803"/>
    <lineage>
        <taxon>Eukaryota</taxon>
        <taxon>Metazoa</taxon>
        <taxon>Ecdysozoa</taxon>
        <taxon>Arthropoda</taxon>
        <taxon>Chelicerata</taxon>
        <taxon>Arachnida</taxon>
        <taxon>Araneae</taxon>
        <taxon>Araneomorphae</taxon>
        <taxon>Entelegynae</taxon>
        <taxon>Araneoidea</taxon>
        <taxon>Araneidae</taxon>
        <taxon>Araneus</taxon>
    </lineage>
</organism>
<dbReference type="PROSITE" id="PS01209">
    <property type="entry name" value="LDLRA_1"/>
    <property type="match status" value="1"/>
</dbReference>
<dbReference type="SUPFAM" id="SSF49854">
    <property type="entry name" value="Spermadhesin, CUB domain"/>
    <property type="match status" value="1"/>
</dbReference>
<dbReference type="SUPFAM" id="SSF57424">
    <property type="entry name" value="LDL receptor-like module"/>
    <property type="match status" value="1"/>
</dbReference>
<gene>
    <name evidence="4" type="ORF">AVEN_166802_1</name>
</gene>
<proteinExistence type="predicted"/>
<dbReference type="PANTHER" id="PTHR24652">
    <property type="entry name" value="LOW-DENSITY LIPOPROTEIN RECEPTOR CLASS A DOMAIN-CONTAINING PROTEIN 2"/>
    <property type="match status" value="1"/>
</dbReference>
<keyword evidence="3" id="KW-0472">Membrane</keyword>
<dbReference type="CDD" id="cd00112">
    <property type="entry name" value="LDLa"/>
    <property type="match status" value="1"/>
</dbReference>
<feature type="disulfide bond" evidence="2">
    <location>
        <begin position="204"/>
        <end position="222"/>
    </location>
</feature>
<dbReference type="InterPro" id="IPR042333">
    <property type="entry name" value="LRAD2/Mig-13-like"/>
</dbReference>
<dbReference type="Pfam" id="PF00057">
    <property type="entry name" value="Ldl_recept_a"/>
    <property type="match status" value="1"/>
</dbReference>
<evidence type="ECO:0000256" key="2">
    <source>
        <dbReference type="PROSITE-ProRule" id="PRU00124"/>
    </source>
</evidence>
<dbReference type="SMART" id="SM00192">
    <property type="entry name" value="LDLa"/>
    <property type="match status" value="1"/>
</dbReference>
<dbReference type="PROSITE" id="PS50068">
    <property type="entry name" value="LDLRA_2"/>
    <property type="match status" value="1"/>
</dbReference>
<dbReference type="Proteomes" id="UP000499080">
    <property type="component" value="Unassembled WGS sequence"/>
</dbReference>
<dbReference type="InterPro" id="IPR023415">
    <property type="entry name" value="LDLR_class-A_CS"/>
</dbReference>
<dbReference type="OrthoDB" id="19606at2759"/>
<dbReference type="PANTHER" id="PTHR24652:SF69">
    <property type="entry name" value="CUB DOMAIN-CONTAINING PROTEIN"/>
    <property type="match status" value="1"/>
</dbReference>
<dbReference type="InterPro" id="IPR036055">
    <property type="entry name" value="LDL_receptor-like_sf"/>
</dbReference>
<keyword evidence="3" id="KW-0812">Transmembrane</keyword>
<sequence length="346" mass="38790">MSGGLIDESSQGDTLMGLKQTDSRLDCSEERSCTLSGARSVCRCQTLSNSCGIEVWKDIVEDLCKYGNETVIIETSEVGAGTLKATSHPPYKPDKNCTILIKPPADRGIVLSIRRIDMREWRYFCHDYIKVYHSDRYTSPTIVCRFQFDLKEKVSFYTKGPMTIIYHVGPALFPAFTFEEGFTLTYTVVSEDLQDCVKKDTFRCTNGRCIPNDLTCDGRNNCGDRSDESHGVCDSNPLGYLRKMDNVYIVIFSVLIVCVVISTAVIVTRRRGRRLVDTDSVTDQDEPTSRLAPFQAVHPTRYFICQNPAGPNSLYPQHSKVVQSEGGFTNPCYPHGIPQPPPPYSQ</sequence>
<evidence type="ECO:0000256" key="3">
    <source>
        <dbReference type="SAM" id="Phobius"/>
    </source>
</evidence>
<keyword evidence="1 2" id="KW-1015">Disulfide bond</keyword>
<reference evidence="4 5" key="1">
    <citation type="journal article" date="2019" name="Sci. Rep.">
        <title>Orb-weaving spider Araneus ventricosus genome elucidates the spidroin gene catalogue.</title>
        <authorList>
            <person name="Kono N."/>
            <person name="Nakamura H."/>
            <person name="Ohtoshi R."/>
            <person name="Moran D.A.P."/>
            <person name="Shinohara A."/>
            <person name="Yoshida Y."/>
            <person name="Fujiwara M."/>
            <person name="Mori M."/>
            <person name="Tomita M."/>
            <person name="Arakawa K."/>
        </authorList>
    </citation>
    <scope>NUCLEOTIDE SEQUENCE [LARGE SCALE GENOMIC DNA]</scope>
</reference>
<evidence type="ECO:0000313" key="5">
    <source>
        <dbReference type="Proteomes" id="UP000499080"/>
    </source>
</evidence>
<name>A0A4Y2BNJ1_ARAVE</name>
<dbReference type="AlphaFoldDB" id="A0A4Y2BNJ1"/>
<dbReference type="InterPro" id="IPR002172">
    <property type="entry name" value="LDrepeatLR_classA_rpt"/>
</dbReference>
<dbReference type="EMBL" id="BGPR01000096">
    <property type="protein sequence ID" value="GBL93770.1"/>
    <property type="molecule type" value="Genomic_DNA"/>
</dbReference>
<dbReference type="InterPro" id="IPR035914">
    <property type="entry name" value="Sperma_CUB_dom_sf"/>
</dbReference>
<dbReference type="Gene3D" id="2.60.120.290">
    <property type="entry name" value="Spermadhesin, CUB domain"/>
    <property type="match status" value="1"/>
</dbReference>
<keyword evidence="5" id="KW-1185">Reference proteome</keyword>
<protein>
    <recommendedName>
        <fullName evidence="6">CUB domain-containing protein</fullName>
    </recommendedName>
</protein>
<comment type="caution">
    <text evidence="4">The sequence shown here is derived from an EMBL/GenBank/DDBJ whole genome shotgun (WGS) entry which is preliminary data.</text>
</comment>
<evidence type="ECO:0000256" key="1">
    <source>
        <dbReference type="ARBA" id="ARBA00023157"/>
    </source>
</evidence>
<keyword evidence="3" id="KW-1133">Transmembrane helix</keyword>
<feature type="transmembrane region" description="Helical" evidence="3">
    <location>
        <begin position="247"/>
        <end position="267"/>
    </location>
</feature>
<accession>A0A4Y2BNJ1</accession>
<dbReference type="Gene3D" id="4.10.400.10">
    <property type="entry name" value="Low-density Lipoprotein Receptor"/>
    <property type="match status" value="1"/>
</dbReference>